<reference evidence="1 2" key="1">
    <citation type="submission" date="2019-07" db="EMBL/GenBank/DDBJ databases">
        <title>Whole genome shotgun sequence of Agrococcus baldri NBRC 103055.</title>
        <authorList>
            <person name="Hosoyama A."/>
            <person name="Uohara A."/>
            <person name="Ohji S."/>
            <person name="Ichikawa N."/>
        </authorList>
    </citation>
    <scope>NUCLEOTIDE SEQUENCE [LARGE SCALE GENOMIC DNA]</scope>
    <source>
        <strain evidence="1 2">NBRC 103055</strain>
    </source>
</reference>
<dbReference type="SUPFAM" id="SSF56784">
    <property type="entry name" value="HAD-like"/>
    <property type="match status" value="1"/>
</dbReference>
<keyword evidence="2" id="KW-1185">Reference proteome</keyword>
<dbReference type="Gene3D" id="3.30.1240.10">
    <property type="match status" value="1"/>
</dbReference>
<dbReference type="Pfam" id="PF08282">
    <property type="entry name" value="Hydrolase_3"/>
    <property type="match status" value="1"/>
</dbReference>
<organism evidence="1 2">
    <name type="scientific">Agrococcus baldri</name>
    <dbReference type="NCBI Taxonomy" id="153730"/>
    <lineage>
        <taxon>Bacteria</taxon>
        <taxon>Bacillati</taxon>
        <taxon>Actinomycetota</taxon>
        <taxon>Actinomycetes</taxon>
        <taxon>Micrococcales</taxon>
        <taxon>Microbacteriaceae</taxon>
        <taxon>Agrococcus</taxon>
    </lineage>
</organism>
<dbReference type="GO" id="GO:0000287">
    <property type="term" value="F:magnesium ion binding"/>
    <property type="evidence" value="ECO:0007669"/>
    <property type="project" value="TreeGrafter"/>
</dbReference>
<name>A0AA87US16_9MICO</name>
<dbReference type="Proteomes" id="UP000321749">
    <property type="component" value="Unassembled WGS sequence"/>
</dbReference>
<dbReference type="RefSeq" id="WP_240237685.1">
    <property type="nucleotide sequence ID" value="NZ_BJUU01000006.1"/>
</dbReference>
<dbReference type="InterPro" id="IPR006379">
    <property type="entry name" value="HAD-SF_hydro_IIB"/>
</dbReference>
<dbReference type="GO" id="GO:0005829">
    <property type="term" value="C:cytosol"/>
    <property type="evidence" value="ECO:0007669"/>
    <property type="project" value="TreeGrafter"/>
</dbReference>
<dbReference type="EMBL" id="BJUU01000006">
    <property type="protein sequence ID" value="GEK79965.1"/>
    <property type="molecule type" value="Genomic_DNA"/>
</dbReference>
<comment type="caution">
    <text evidence="1">The sequence shown here is derived from an EMBL/GenBank/DDBJ whole genome shotgun (WGS) entry which is preliminary data.</text>
</comment>
<accession>A0AA87US16</accession>
<dbReference type="GO" id="GO:0016791">
    <property type="term" value="F:phosphatase activity"/>
    <property type="evidence" value="ECO:0007669"/>
    <property type="project" value="TreeGrafter"/>
</dbReference>
<sequence>MKTAPDLAADVPPFDVPADLDIRLVVCDMDGTLLDADGRVPDAFWPLLTRMQAAGIAFAPASGRQLATLEHLFARAGTFSCIAENGAIATHDGEVIGTTTVDPDAVRQIVHTVRESDGELDLVASRREIASIESTDPVFVAEAQQYHVAFEVVEDLLDRTDDVLKLAVYAASGSAAAAERWLTPGPAGHRVMIGSPNWADVIHDSVDKRLGVEALQRELGVTPAQTVVFGDYLNDLGMLADADWTFAMANAHPDVLATARYRAPSNVEHGVVQVLERLLV</sequence>
<dbReference type="Gene3D" id="3.40.50.1000">
    <property type="entry name" value="HAD superfamily/HAD-like"/>
    <property type="match status" value="1"/>
</dbReference>
<dbReference type="AlphaFoldDB" id="A0AA87US16"/>
<dbReference type="InterPro" id="IPR023214">
    <property type="entry name" value="HAD_sf"/>
</dbReference>
<evidence type="ECO:0000313" key="1">
    <source>
        <dbReference type="EMBL" id="GEK79965.1"/>
    </source>
</evidence>
<dbReference type="SFLD" id="SFLDG01140">
    <property type="entry name" value="C2.B:_Phosphomannomutase_and_P"/>
    <property type="match status" value="1"/>
</dbReference>
<dbReference type="PANTHER" id="PTHR10000">
    <property type="entry name" value="PHOSPHOSERINE PHOSPHATASE"/>
    <property type="match status" value="1"/>
</dbReference>
<gene>
    <name evidence="1" type="ORF">ABA31_13160</name>
</gene>
<dbReference type="PANTHER" id="PTHR10000:SF53">
    <property type="entry name" value="5-AMINO-6-(5-PHOSPHO-D-RIBITYLAMINO)URACIL PHOSPHATASE YBJI-RELATED"/>
    <property type="match status" value="1"/>
</dbReference>
<proteinExistence type="predicted"/>
<protein>
    <submittedName>
        <fullName evidence="1">Hydrolase</fullName>
    </submittedName>
</protein>
<dbReference type="SFLD" id="SFLDS00003">
    <property type="entry name" value="Haloacid_Dehalogenase"/>
    <property type="match status" value="1"/>
</dbReference>
<evidence type="ECO:0000313" key="2">
    <source>
        <dbReference type="Proteomes" id="UP000321749"/>
    </source>
</evidence>
<dbReference type="InterPro" id="IPR036412">
    <property type="entry name" value="HAD-like_sf"/>
</dbReference>
<dbReference type="NCBIfam" id="TIGR01484">
    <property type="entry name" value="HAD-SF-IIB"/>
    <property type="match status" value="1"/>
</dbReference>
<keyword evidence="1" id="KW-0378">Hydrolase</keyword>